<feature type="region of interest" description="Disordered" evidence="1">
    <location>
        <begin position="1"/>
        <end position="107"/>
    </location>
</feature>
<comment type="caution">
    <text evidence="2">The sequence shown here is derived from an EMBL/GenBank/DDBJ whole genome shotgun (WGS) entry which is preliminary data.</text>
</comment>
<feature type="region of interest" description="Disordered" evidence="1">
    <location>
        <begin position="232"/>
        <end position="253"/>
    </location>
</feature>
<evidence type="ECO:0000313" key="3">
    <source>
        <dbReference type="Proteomes" id="UP001144191"/>
    </source>
</evidence>
<feature type="compositionally biased region" description="Polar residues" evidence="1">
    <location>
        <begin position="233"/>
        <end position="246"/>
    </location>
</feature>
<accession>A0A9W6EEM4</accession>
<name>A0A9W6EEM4_ASPNG</name>
<dbReference type="Proteomes" id="UP001144191">
    <property type="component" value="Unassembled WGS sequence"/>
</dbReference>
<evidence type="ECO:0000313" key="2">
    <source>
        <dbReference type="EMBL" id="GLA56154.1"/>
    </source>
</evidence>
<feature type="compositionally biased region" description="Acidic residues" evidence="1">
    <location>
        <begin position="51"/>
        <end position="67"/>
    </location>
</feature>
<feature type="compositionally biased region" description="Basic and acidic residues" evidence="1">
    <location>
        <begin position="38"/>
        <end position="50"/>
    </location>
</feature>
<proteinExistence type="predicted"/>
<evidence type="ECO:0000256" key="1">
    <source>
        <dbReference type="SAM" id="MobiDB-lite"/>
    </source>
</evidence>
<feature type="compositionally biased region" description="Basic and acidic residues" evidence="1">
    <location>
        <begin position="85"/>
        <end position="101"/>
    </location>
</feature>
<dbReference type="AlphaFoldDB" id="A0A9W6EEM4"/>
<feature type="compositionally biased region" description="Pro residues" evidence="1">
    <location>
        <begin position="1"/>
        <end position="10"/>
    </location>
</feature>
<gene>
    <name evidence="2" type="ORF">AnigIFM63604_004905</name>
</gene>
<organism evidence="2 3">
    <name type="scientific">Aspergillus niger</name>
    <dbReference type="NCBI Taxonomy" id="5061"/>
    <lineage>
        <taxon>Eukaryota</taxon>
        <taxon>Fungi</taxon>
        <taxon>Dikarya</taxon>
        <taxon>Ascomycota</taxon>
        <taxon>Pezizomycotina</taxon>
        <taxon>Eurotiomycetes</taxon>
        <taxon>Eurotiomycetidae</taxon>
        <taxon>Eurotiales</taxon>
        <taxon>Aspergillaceae</taxon>
        <taxon>Aspergillus</taxon>
        <taxon>Aspergillus subgen. Circumdati</taxon>
    </lineage>
</organism>
<reference evidence="2" key="1">
    <citation type="submission" date="2022-07" db="EMBL/GenBank/DDBJ databases">
        <title>Taxonomy of Aspergillus series Nigri: significant species reduction supported by multi-species coalescent approaches.</title>
        <authorList>
            <person name="Bian C."/>
            <person name="Kusuya Y."/>
            <person name="Sklenar F."/>
            <person name="D'hooge E."/>
            <person name="Yaguchi T."/>
            <person name="Takahashi H."/>
            <person name="Hubka V."/>
        </authorList>
    </citation>
    <scope>NUCLEOTIDE SEQUENCE</scope>
    <source>
        <strain evidence="2">IFM 63604</strain>
    </source>
</reference>
<dbReference type="EMBL" id="BRPB01000270">
    <property type="protein sequence ID" value="GLA56154.1"/>
    <property type="molecule type" value="Genomic_DNA"/>
</dbReference>
<sequence length="253" mass="28061">MPHATEPPAPDAEDTAFENVMRQMNGPFGGGDMSFDFLSRDLEPGEKADDAVDYEDFDDDELPEEEERTGPPAENGVEGPEDDADKGLFEAEDDLKTNKDTDTEEVLPGGITHHDLRVVCADWDVRDDFSIIDVEEAEVEGDVDMEDDWLLETLRPAKKRKLGRDPLETVALSHIYVPVIDDPQQGTSRISQKVTIDMNDTHILDERGAEAAAQKPKALGALKRDELDASVTKRLTSHYNNPNDQDPSLEGET</sequence>
<protein>
    <submittedName>
        <fullName evidence="2">Uncharacterized protein</fullName>
    </submittedName>
</protein>